<dbReference type="RefSeq" id="WP_120639142.1">
    <property type="nucleotide sequence ID" value="NZ_RAQU01000093.1"/>
</dbReference>
<dbReference type="AlphaFoldDB" id="A0A3A9JB31"/>
<evidence type="ECO:0000313" key="1">
    <source>
        <dbReference type="EMBL" id="RKK03310.1"/>
    </source>
</evidence>
<keyword evidence="3" id="KW-1185">Reference proteome</keyword>
<comment type="caution">
    <text evidence="1">The sequence shown here is derived from an EMBL/GenBank/DDBJ whole genome shotgun (WGS) entry which is preliminary data.</text>
</comment>
<name>A0A3A9JB31_9PROT</name>
<dbReference type="EMBL" id="RFLX01000101">
    <property type="protein sequence ID" value="RMI14576.1"/>
    <property type="molecule type" value="Genomic_DNA"/>
</dbReference>
<evidence type="ECO:0000313" key="4">
    <source>
        <dbReference type="Proteomes" id="UP000278036"/>
    </source>
</evidence>
<proteinExistence type="predicted"/>
<sequence>MSTADWDRDWDAIIQTIGAIRRVHDHYASSAGGTPLLQEHLKMLKAATRMHPNHSPAAHVAEALSKALNIPID</sequence>
<organism evidence="1 4">
    <name type="scientific">Teichococcus wenyumeiae</name>
    <dbReference type="NCBI Taxonomy" id="2478470"/>
    <lineage>
        <taxon>Bacteria</taxon>
        <taxon>Pseudomonadati</taxon>
        <taxon>Pseudomonadota</taxon>
        <taxon>Alphaproteobacteria</taxon>
        <taxon>Acetobacterales</taxon>
        <taxon>Roseomonadaceae</taxon>
        <taxon>Roseomonas</taxon>
    </lineage>
</organism>
<dbReference type="Proteomes" id="UP000274097">
    <property type="component" value="Unassembled WGS sequence"/>
</dbReference>
<dbReference type="Proteomes" id="UP000278036">
    <property type="component" value="Unassembled WGS sequence"/>
</dbReference>
<dbReference type="InParanoid" id="A0A3A9JB31"/>
<evidence type="ECO:0000313" key="2">
    <source>
        <dbReference type="EMBL" id="RMI14576.1"/>
    </source>
</evidence>
<evidence type="ECO:0000313" key="3">
    <source>
        <dbReference type="Proteomes" id="UP000274097"/>
    </source>
</evidence>
<accession>A0A3A9JB31</accession>
<reference evidence="1 4" key="1">
    <citation type="submission" date="2018-09" db="EMBL/GenBank/DDBJ databases">
        <title>Roseomonas sp. nov., isolated from feces of Tibetan antelopes in the Qinghai-Tibet plateau, China.</title>
        <authorList>
            <person name="Tian Z."/>
        </authorList>
    </citation>
    <scope>NUCLEOTIDE SEQUENCE [LARGE SCALE GENOMIC DNA]</scope>
    <source>
        <strain evidence="2 3">Z23</strain>
        <strain evidence="1 4">Z24</strain>
    </source>
</reference>
<protein>
    <submittedName>
        <fullName evidence="1">Uncharacterized protein</fullName>
    </submittedName>
</protein>
<dbReference type="EMBL" id="RAQU01000093">
    <property type="protein sequence ID" value="RKK03310.1"/>
    <property type="molecule type" value="Genomic_DNA"/>
</dbReference>
<gene>
    <name evidence="1" type="ORF">D6Z83_15230</name>
    <name evidence="2" type="ORF">EBE87_27705</name>
</gene>